<gene>
    <name evidence="2" type="ORF">BT96DRAFT_971630</name>
</gene>
<sequence length="304" mass="33082">MSTMTPEESEQIAAAGSVFFQNMSGMILRNGLLGVYMLVFIITMHIILQKENTGQAHKALITVLLAGFVMVVLDTCAYIASDLFLVKFGLVESLPGGLITQEMAANLKNSLTYTLQNWSENFLYLIADTAIAWRACVLLAENRLIQWMLLIILLADIGVNIADCVVDTKAVINSNFNGLTLDWLITLCSLAVNVVATLLIAHRAWKHHQSTGAILHHKKTQVEAILALMVESGVIFGVVQTSCVIFGALKIHAAKFSPVDNANAFLQGLTIYSAVLNPVALVIMIQTGSTYEQSFHLEDVSSGN</sequence>
<feature type="transmembrane region" description="Helical" evidence="1">
    <location>
        <begin position="225"/>
        <end position="249"/>
    </location>
</feature>
<proteinExistence type="predicted"/>
<reference evidence="2" key="1">
    <citation type="journal article" date="2019" name="Environ. Microbiol.">
        <title>Fungal ecological strategies reflected in gene transcription - a case study of two litter decomposers.</title>
        <authorList>
            <person name="Barbi F."/>
            <person name="Kohler A."/>
            <person name="Barry K."/>
            <person name="Baskaran P."/>
            <person name="Daum C."/>
            <person name="Fauchery L."/>
            <person name="Ihrmark K."/>
            <person name="Kuo A."/>
            <person name="LaButti K."/>
            <person name="Lipzen A."/>
            <person name="Morin E."/>
            <person name="Grigoriev I.V."/>
            <person name="Henrissat B."/>
            <person name="Lindahl B."/>
            <person name="Martin F."/>
        </authorList>
    </citation>
    <scope>NUCLEOTIDE SEQUENCE</scope>
    <source>
        <strain evidence="2">JB14</strain>
    </source>
</reference>
<keyword evidence="1" id="KW-0812">Transmembrane</keyword>
<dbReference type="EMBL" id="ML769399">
    <property type="protein sequence ID" value="KAE9406870.1"/>
    <property type="molecule type" value="Genomic_DNA"/>
</dbReference>
<keyword evidence="1" id="KW-0472">Membrane</keyword>
<dbReference type="AlphaFoldDB" id="A0A6A4IA29"/>
<name>A0A6A4IA29_9AGAR</name>
<feature type="transmembrane region" description="Helical" evidence="1">
    <location>
        <begin position="183"/>
        <end position="205"/>
    </location>
</feature>
<feature type="transmembrane region" description="Helical" evidence="1">
    <location>
        <begin position="27"/>
        <end position="48"/>
    </location>
</feature>
<evidence type="ECO:0000256" key="1">
    <source>
        <dbReference type="SAM" id="Phobius"/>
    </source>
</evidence>
<organism evidence="2 3">
    <name type="scientific">Gymnopus androsaceus JB14</name>
    <dbReference type="NCBI Taxonomy" id="1447944"/>
    <lineage>
        <taxon>Eukaryota</taxon>
        <taxon>Fungi</taxon>
        <taxon>Dikarya</taxon>
        <taxon>Basidiomycota</taxon>
        <taxon>Agaricomycotina</taxon>
        <taxon>Agaricomycetes</taxon>
        <taxon>Agaricomycetidae</taxon>
        <taxon>Agaricales</taxon>
        <taxon>Marasmiineae</taxon>
        <taxon>Omphalotaceae</taxon>
        <taxon>Gymnopus</taxon>
    </lineage>
</organism>
<dbReference type="OrthoDB" id="2744793at2759"/>
<keyword evidence="3" id="KW-1185">Reference proteome</keyword>
<accession>A0A6A4IA29</accession>
<feature type="transmembrane region" description="Helical" evidence="1">
    <location>
        <begin position="60"/>
        <end position="80"/>
    </location>
</feature>
<protein>
    <recommendedName>
        <fullName evidence="4">G-protein coupled receptors family 1 profile domain-containing protein</fullName>
    </recommendedName>
</protein>
<feature type="transmembrane region" description="Helical" evidence="1">
    <location>
        <begin position="264"/>
        <end position="285"/>
    </location>
</feature>
<evidence type="ECO:0000313" key="3">
    <source>
        <dbReference type="Proteomes" id="UP000799118"/>
    </source>
</evidence>
<evidence type="ECO:0008006" key="4">
    <source>
        <dbReference type="Google" id="ProtNLM"/>
    </source>
</evidence>
<dbReference type="Proteomes" id="UP000799118">
    <property type="component" value="Unassembled WGS sequence"/>
</dbReference>
<keyword evidence="1" id="KW-1133">Transmembrane helix</keyword>
<evidence type="ECO:0000313" key="2">
    <source>
        <dbReference type="EMBL" id="KAE9406870.1"/>
    </source>
</evidence>